<dbReference type="EMBL" id="JACHJQ010000008">
    <property type="protein sequence ID" value="MBB4910898.1"/>
    <property type="molecule type" value="Genomic_DNA"/>
</dbReference>
<dbReference type="Gene3D" id="3.40.50.720">
    <property type="entry name" value="NAD(P)-binding Rossmann-like Domain"/>
    <property type="match status" value="1"/>
</dbReference>
<dbReference type="Pfam" id="PF21777">
    <property type="entry name" value="SDR-like"/>
    <property type="match status" value="1"/>
</dbReference>
<proteinExistence type="predicted"/>
<feature type="domain" description="Short chain dehydrogenase-like proteobacteria" evidence="1">
    <location>
        <begin position="15"/>
        <end position="113"/>
    </location>
</feature>
<dbReference type="InterPro" id="IPR048623">
    <property type="entry name" value="SDR-like_proteobact"/>
</dbReference>
<gene>
    <name evidence="2" type="ORF">FHR82_007157</name>
</gene>
<name>A0A7W7QCG7_9PSEU</name>
<evidence type="ECO:0000259" key="1">
    <source>
        <dbReference type="Pfam" id="PF21777"/>
    </source>
</evidence>
<organism evidence="2 3">
    <name type="scientific">Actinophytocola algeriensis</name>
    <dbReference type="NCBI Taxonomy" id="1768010"/>
    <lineage>
        <taxon>Bacteria</taxon>
        <taxon>Bacillati</taxon>
        <taxon>Actinomycetota</taxon>
        <taxon>Actinomycetes</taxon>
        <taxon>Pseudonocardiales</taxon>
        <taxon>Pseudonocardiaceae</taxon>
    </lineage>
</organism>
<evidence type="ECO:0000313" key="2">
    <source>
        <dbReference type="EMBL" id="MBB4910898.1"/>
    </source>
</evidence>
<dbReference type="AlphaFoldDB" id="A0A7W7QCG7"/>
<evidence type="ECO:0000313" key="3">
    <source>
        <dbReference type="Proteomes" id="UP000520767"/>
    </source>
</evidence>
<comment type="caution">
    <text evidence="2">The sequence shown here is derived from an EMBL/GenBank/DDBJ whole genome shotgun (WGS) entry which is preliminary data.</text>
</comment>
<reference evidence="2 3" key="1">
    <citation type="submission" date="2020-08" db="EMBL/GenBank/DDBJ databases">
        <title>Genomic Encyclopedia of Type Strains, Phase III (KMG-III): the genomes of soil and plant-associated and newly described type strains.</title>
        <authorList>
            <person name="Whitman W."/>
        </authorList>
    </citation>
    <scope>NUCLEOTIDE SEQUENCE [LARGE SCALE GENOMIC DNA]</scope>
    <source>
        <strain evidence="2 3">CECT 8960</strain>
    </source>
</reference>
<keyword evidence="3" id="KW-1185">Reference proteome</keyword>
<dbReference type="RefSeq" id="WP_184814916.1">
    <property type="nucleotide sequence ID" value="NZ_JACHJQ010000008.1"/>
</dbReference>
<accession>A0A7W7QCG7</accession>
<sequence>MTAQVVVDVAGEGDLAASASGAVAADLGDAFVAARDAVLAAAPGDGVLIRCTTVDSPALTGAVTSLCRSLAREAAPRGVRVNAILATPDAEIDDLVAFLGSPASTMCTGAVLEAV</sequence>
<protein>
    <recommendedName>
        <fullName evidence="1">Short chain dehydrogenase-like proteobacteria domain-containing protein</fullName>
    </recommendedName>
</protein>
<dbReference type="SUPFAM" id="SSF51735">
    <property type="entry name" value="NAD(P)-binding Rossmann-fold domains"/>
    <property type="match status" value="1"/>
</dbReference>
<dbReference type="InterPro" id="IPR036291">
    <property type="entry name" value="NAD(P)-bd_dom_sf"/>
</dbReference>
<dbReference type="Proteomes" id="UP000520767">
    <property type="component" value="Unassembled WGS sequence"/>
</dbReference>